<dbReference type="Proteomes" id="UP000604046">
    <property type="component" value="Unassembled WGS sequence"/>
</dbReference>
<keyword evidence="2" id="KW-0812">Transmembrane</keyword>
<comment type="caution">
    <text evidence="3">The sequence shown here is derived from an EMBL/GenBank/DDBJ whole genome shotgun (WGS) entry which is preliminary data.</text>
</comment>
<dbReference type="OrthoDB" id="412384at2759"/>
<evidence type="ECO:0000256" key="2">
    <source>
        <dbReference type="SAM" id="Phobius"/>
    </source>
</evidence>
<dbReference type="AlphaFoldDB" id="A0A812PD21"/>
<evidence type="ECO:0000313" key="3">
    <source>
        <dbReference type="EMBL" id="CAE7349656.1"/>
    </source>
</evidence>
<evidence type="ECO:0000313" key="4">
    <source>
        <dbReference type="Proteomes" id="UP000604046"/>
    </source>
</evidence>
<keyword evidence="2" id="KW-1133">Transmembrane helix</keyword>
<sequence length="664" mass="73042">MSSGSSGFELANLGEAAKAEIFQAIREVRKENEELRAEVRSLTLRLQALEGLKPGSGHVDVDEAEPMLAPEEEVPVQVGENAWNILAVVGLTDAGRLDVSFSLLLFLGNIMMQSTFIGILLGSSFLGDPFESNVASSRDWRNRMAHSYQYLDLAQTSLVTRVCAEDSSLIQASSQAKLLSDINKYLGIQKTAFEATLKQPGVTLCMLCMALWSLCVFIELRDIWLHLQAMMQVPRAERTHLHKGTFKSLSSKRLNVIVAASLLRALLALALLVAGLQWLGGTTSIADLILNAVALNGILDIDDFVFQAAVPTKIQLALRGLEPIALPYSKRKSQVESAFNFFALFLMLLIPYTVLVLPLSHRMLEVKKEMCFGIQNFVVAYNSDVGMTYGLMSRGMAEKRDPTLPELAVETFKFAQDRPWTKKEGSEALPADYMQLGLYPQQFEFGRIRKMAEEADYFPVCWERDVNPDDPSDAAGLGAIARGRMNAAAFAVNSKATTCKELKSSCFLPEARMLRLMCGQTCGCTDPMSSPLYKIRAEGCAGTCLLERASQVKPMPCKDFPQAEAEESWNHFWDNLRDVLAAYLGPDQTQYHKHDLEKIASMKAGGCPQLKANPIDDLTGASWCEGSSDLFGPLAYLCPVSCGCQRLTSKDTLAESCPDSCLAN</sequence>
<accession>A0A812PD21</accession>
<reference evidence="3" key="1">
    <citation type="submission" date="2021-02" db="EMBL/GenBank/DDBJ databases">
        <authorList>
            <person name="Dougan E. K."/>
            <person name="Rhodes N."/>
            <person name="Thang M."/>
            <person name="Chan C."/>
        </authorList>
    </citation>
    <scope>NUCLEOTIDE SEQUENCE</scope>
</reference>
<protein>
    <submittedName>
        <fullName evidence="3">Uncharacterized protein</fullName>
    </submittedName>
</protein>
<dbReference type="EMBL" id="CAJNDS010002144">
    <property type="protein sequence ID" value="CAE7349656.1"/>
    <property type="molecule type" value="Genomic_DNA"/>
</dbReference>
<keyword evidence="2" id="KW-0472">Membrane</keyword>
<name>A0A812PD21_9DINO</name>
<feature type="transmembrane region" description="Helical" evidence="2">
    <location>
        <begin position="338"/>
        <end position="360"/>
    </location>
</feature>
<gene>
    <name evidence="3" type="ORF">SNAT2548_LOCUS18375</name>
</gene>
<keyword evidence="1" id="KW-0175">Coiled coil</keyword>
<organism evidence="3 4">
    <name type="scientific">Symbiodinium natans</name>
    <dbReference type="NCBI Taxonomy" id="878477"/>
    <lineage>
        <taxon>Eukaryota</taxon>
        <taxon>Sar</taxon>
        <taxon>Alveolata</taxon>
        <taxon>Dinophyceae</taxon>
        <taxon>Suessiales</taxon>
        <taxon>Symbiodiniaceae</taxon>
        <taxon>Symbiodinium</taxon>
    </lineage>
</organism>
<feature type="coiled-coil region" evidence="1">
    <location>
        <begin position="18"/>
        <end position="52"/>
    </location>
</feature>
<proteinExistence type="predicted"/>
<evidence type="ECO:0000256" key="1">
    <source>
        <dbReference type="SAM" id="Coils"/>
    </source>
</evidence>
<keyword evidence="4" id="KW-1185">Reference proteome</keyword>
<feature type="transmembrane region" description="Helical" evidence="2">
    <location>
        <begin position="256"/>
        <end position="279"/>
    </location>
</feature>